<evidence type="ECO:0000313" key="2">
    <source>
        <dbReference type="Proteomes" id="UP000195667"/>
    </source>
</evidence>
<accession>A0A1R4HIG6</accession>
<reference evidence="2" key="1">
    <citation type="submission" date="2017-02" db="EMBL/GenBank/DDBJ databases">
        <authorList>
            <person name="Daims H."/>
        </authorList>
    </citation>
    <scope>NUCLEOTIDE SEQUENCE [LARGE SCALE GENOMIC DNA]</scope>
</reference>
<gene>
    <name evidence="1" type="ORF">CRENPOLYSF1_830014</name>
</gene>
<dbReference type="Proteomes" id="UP000195667">
    <property type="component" value="Unassembled WGS sequence"/>
</dbReference>
<dbReference type="AlphaFoldDB" id="A0A1R4HIG6"/>
<dbReference type="OrthoDB" id="6695043at2"/>
<proteinExistence type="predicted"/>
<protein>
    <submittedName>
        <fullName evidence="1">Uncharacterized protein</fullName>
    </submittedName>
</protein>
<name>A0A1R4HIG6_9GAMM</name>
<sequence>MADTSITLAGKPYVVKEPVFKQLRQIMPLYNALSVPDTDFNATLAALLKLFFDDKIVLKATPDELMAFITLIPTIAGLTQVKDSKSRTNPEQWGDTYAHLCITFGWDYDYVDNHMTLSRLHELTPYLNAHPPTHLLVAAYLGYEDTSSPDPVGRFFKSMLENARNGA</sequence>
<dbReference type="RefSeq" id="WP_087145034.1">
    <property type="nucleotide sequence ID" value="NZ_FUKI01000163.1"/>
</dbReference>
<organism evidence="1 2">
    <name type="scientific">Crenothrix polyspora</name>
    <dbReference type="NCBI Taxonomy" id="360316"/>
    <lineage>
        <taxon>Bacteria</taxon>
        <taxon>Pseudomonadati</taxon>
        <taxon>Pseudomonadota</taxon>
        <taxon>Gammaproteobacteria</taxon>
        <taxon>Methylococcales</taxon>
        <taxon>Crenotrichaceae</taxon>
        <taxon>Crenothrix</taxon>
    </lineage>
</organism>
<dbReference type="EMBL" id="FUKI01000163">
    <property type="protein sequence ID" value="SJM96017.1"/>
    <property type="molecule type" value="Genomic_DNA"/>
</dbReference>
<keyword evidence="2" id="KW-1185">Reference proteome</keyword>
<evidence type="ECO:0000313" key="1">
    <source>
        <dbReference type="EMBL" id="SJM96017.1"/>
    </source>
</evidence>